<evidence type="ECO:0000313" key="1">
    <source>
        <dbReference type="EMBL" id="AJD53382.1"/>
    </source>
</evidence>
<dbReference type="Proteomes" id="UP000007127">
    <property type="component" value="Chromosome"/>
</dbReference>
<proteinExistence type="predicted"/>
<dbReference type="InterPro" id="IPR021269">
    <property type="entry name" value="DUF2848"/>
</dbReference>
<accession>A0AB72UGQ3</accession>
<evidence type="ECO:0000313" key="2">
    <source>
        <dbReference type="Proteomes" id="UP000007127"/>
    </source>
</evidence>
<dbReference type="AlphaFoldDB" id="A0AB72UGQ3"/>
<dbReference type="KEGG" id="txi:TH3_16400"/>
<gene>
    <name evidence="1" type="ORF">TH3_16400</name>
</gene>
<protein>
    <recommendedName>
        <fullName evidence="3">DUF2848 domain-containing protein</fullName>
    </recommendedName>
</protein>
<sequence length="241" mass="25989">MRAKFVKIRIGITQMQMNFILDGGAVSFEIGHCTVAGWTGRDAKAIQHHIDELAVIGVKPPSTVPLYYRTSFGMLTQAPVIEVVGKGTSGEVEPLVIAKDGVLYLGLASDHTDRELEAHSVALSKQICAKPVANTIWKFDDVADHLEQIELKSWIREGDSDEWVPYQEGTIASIRPLSDLIEGSGLKSAGASGKAAVMLCGTFGAKGGVRPARSFKMAMNDPVRGLSITHSYDIVELPEIA</sequence>
<evidence type="ECO:0008006" key="3">
    <source>
        <dbReference type="Google" id="ProtNLM"/>
    </source>
</evidence>
<dbReference type="EMBL" id="CP004388">
    <property type="protein sequence ID" value="AJD53382.1"/>
    <property type="molecule type" value="Genomic_DNA"/>
</dbReference>
<organism evidence="1 2">
    <name type="scientific">Thalassospira xiamenensis M-5 = DSM 17429</name>
    <dbReference type="NCBI Taxonomy" id="1123366"/>
    <lineage>
        <taxon>Bacteria</taxon>
        <taxon>Pseudomonadati</taxon>
        <taxon>Pseudomonadota</taxon>
        <taxon>Alphaproteobacteria</taxon>
        <taxon>Rhodospirillales</taxon>
        <taxon>Thalassospiraceae</taxon>
        <taxon>Thalassospira</taxon>
    </lineage>
</organism>
<dbReference type="Pfam" id="PF11010">
    <property type="entry name" value="DUF2848"/>
    <property type="match status" value="1"/>
</dbReference>
<reference evidence="1 2" key="1">
    <citation type="journal article" date="2012" name="J. Bacteriol.">
        <title>Genome sequence of Thalassospira xiamenensis type strain M-5.</title>
        <authorList>
            <person name="Lai Q."/>
            <person name="Shao Z."/>
        </authorList>
    </citation>
    <scope>NUCLEOTIDE SEQUENCE [LARGE SCALE GENOMIC DNA]</scope>
    <source>
        <strain evidence="1 2">M-5</strain>
    </source>
</reference>
<name>A0AB72UGQ3_9PROT</name>